<dbReference type="STRING" id="515619.EUBREC_3053"/>
<feature type="transmembrane region" description="Helical" evidence="1">
    <location>
        <begin position="65"/>
        <end position="85"/>
    </location>
</feature>
<dbReference type="KEGG" id="ere:EUBREC_3053"/>
<feature type="transmembrane region" description="Helical" evidence="1">
    <location>
        <begin position="35"/>
        <end position="59"/>
    </location>
</feature>
<keyword evidence="1" id="KW-1133">Transmembrane helix</keyword>
<proteinExistence type="predicted"/>
<evidence type="ECO:0000313" key="3">
    <source>
        <dbReference type="Proteomes" id="UP000001477"/>
    </source>
</evidence>
<name>C4Z8F4_AGARV</name>
<gene>
    <name evidence="2" type="ordered locus">EUBREC_3053</name>
</gene>
<reference evidence="2 3" key="1">
    <citation type="journal article" date="2009" name="Proc. Natl. Acad. Sci. U.S.A.">
        <title>Characterizing a model human gut microbiota composed of members of its two dominant bacterial phyla.</title>
        <authorList>
            <person name="Mahowald M.A."/>
            <person name="Rey F.E."/>
            <person name="Seedorf H."/>
            <person name="Turnbaugh P.J."/>
            <person name="Fulton R.S."/>
            <person name="Wollam A."/>
            <person name="Shah N."/>
            <person name="Wang C."/>
            <person name="Magrini V."/>
            <person name="Wilson R.K."/>
            <person name="Cantarel B.L."/>
            <person name="Coutinho P.M."/>
            <person name="Henrissat B."/>
            <person name="Crock L.W."/>
            <person name="Russell A."/>
            <person name="Verberkmoes N.C."/>
            <person name="Hettich R.L."/>
            <person name="Gordon J.I."/>
        </authorList>
    </citation>
    <scope>NUCLEOTIDE SEQUENCE [LARGE SCALE GENOMIC DNA]</scope>
    <source>
        <strain evidence="3">ATCC 33656 / DSM 3377 / JCM 17463 / KCTC 5835 / LMG 30912 / VPI 0990</strain>
    </source>
</reference>
<feature type="transmembrane region" description="Helical" evidence="1">
    <location>
        <begin position="12"/>
        <end position="28"/>
    </location>
</feature>
<keyword evidence="1" id="KW-0812">Transmembrane</keyword>
<dbReference type="Proteomes" id="UP000001477">
    <property type="component" value="Chromosome"/>
</dbReference>
<dbReference type="PaxDb" id="515619-EUBREC_3053"/>
<dbReference type="AlphaFoldDB" id="C4Z8F4"/>
<keyword evidence="1" id="KW-0472">Membrane</keyword>
<evidence type="ECO:0000256" key="1">
    <source>
        <dbReference type="SAM" id="Phobius"/>
    </source>
</evidence>
<sequence>MKGVMNLNKEIVEGMYIALIFIAGYYLVKTKRINILWKILAAVNILSWACLLVILALDINVSADFISLNLAACMLLAIFTPIIWFSDRKNMDIYSLFGNIGFVLVLNKEVNQIKNSARLKENLQKILGLDCYHKTWITISKSKDEEITLTMLFFSKKEFACFERKIDKKYIVEKENGFGTLVTMQIRGGII</sequence>
<protein>
    <submittedName>
        <fullName evidence="2">Uncharacterized protein</fullName>
    </submittedName>
</protein>
<accession>C4Z8F4</accession>
<dbReference type="EMBL" id="CP001107">
    <property type="protein sequence ID" value="ACR76781.1"/>
    <property type="molecule type" value="Genomic_DNA"/>
</dbReference>
<organism evidence="2 3">
    <name type="scientific">Agathobacter rectalis (strain ATCC 33656 / DSM 3377 / JCM 17463 / KCTC 5835 / VPI 0990)</name>
    <name type="common">Eubacterium rectale</name>
    <dbReference type="NCBI Taxonomy" id="515619"/>
    <lineage>
        <taxon>Bacteria</taxon>
        <taxon>Bacillati</taxon>
        <taxon>Bacillota</taxon>
        <taxon>Clostridia</taxon>
        <taxon>Lachnospirales</taxon>
        <taxon>Lachnospiraceae</taxon>
        <taxon>Agathobacter</taxon>
    </lineage>
</organism>
<dbReference type="HOGENOM" id="CLU_1419566_0_0_9"/>
<evidence type="ECO:0000313" key="2">
    <source>
        <dbReference type="EMBL" id="ACR76781.1"/>
    </source>
</evidence>